<dbReference type="EMBL" id="GGEC01023149">
    <property type="protein sequence ID" value="MBX03633.1"/>
    <property type="molecule type" value="Transcribed_RNA"/>
</dbReference>
<name>A0A2P2KD25_RHIMU</name>
<sequence>MYIFCLFVIIRVNYGCLCGD</sequence>
<dbReference type="AlphaFoldDB" id="A0A2P2KD25"/>
<proteinExistence type="predicted"/>
<evidence type="ECO:0000313" key="1">
    <source>
        <dbReference type="EMBL" id="MBX03633.1"/>
    </source>
</evidence>
<protein>
    <submittedName>
        <fullName evidence="1">Uncharacterized protein</fullName>
    </submittedName>
</protein>
<accession>A0A2P2KD25</accession>
<reference evidence="1" key="1">
    <citation type="submission" date="2018-02" db="EMBL/GenBank/DDBJ databases">
        <title>Rhizophora mucronata_Transcriptome.</title>
        <authorList>
            <person name="Meera S.P."/>
            <person name="Sreeshan A."/>
            <person name="Augustine A."/>
        </authorList>
    </citation>
    <scope>NUCLEOTIDE SEQUENCE</scope>
    <source>
        <tissue evidence="1">Leaf</tissue>
    </source>
</reference>
<organism evidence="1">
    <name type="scientific">Rhizophora mucronata</name>
    <name type="common">Asiatic mangrove</name>
    <dbReference type="NCBI Taxonomy" id="61149"/>
    <lineage>
        <taxon>Eukaryota</taxon>
        <taxon>Viridiplantae</taxon>
        <taxon>Streptophyta</taxon>
        <taxon>Embryophyta</taxon>
        <taxon>Tracheophyta</taxon>
        <taxon>Spermatophyta</taxon>
        <taxon>Magnoliopsida</taxon>
        <taxon>eudicotyledons</taxon>
        <taxon>Gunneridae</taxon>
        <taxon>Pentapetalae</taxon>
        <taxon>rosids</taxon>
        <taxon>fabids</taxon>
        <taxon>Malpighiales</taxon>
        <taxon>Rhizophoraceae</taxon>
        <taxon>Rhizophora</taxon>
    </lineage>
</organism>